<organism evidence="3 4">
    <name type="scientific">Eleusine coracana subsp. coracana</name>
    <dbReference type="NCBI Taxonomy" id="191504"/>
    <lineage>
        <taxon>Eukaryota</taxon>
        <taxon>Viridiplantae</taxon>
        <taxon>Streptophyta</taxon>
        <taxon>Embryophyta</taxon>
        <taxon>Tracheophyta</taxon>
        <taxon>Spermatophyta</taxon>
        <taxon>Magnoliopsida</taxon>
        <taxon>Liliopsida</taxon>
        <taxon>Poales</taxon>
        <taxon>Poaceae</taxon>
        <taxon>PACMAD clade</taxon>
        <taxon>Chloridoideae</taxon>
        <taxon>Cynodonteae</taxon>
        <taxon>Eleusininae</taxon>
        <taxon>Eleusine</taxon>
    </lineage>
</organism>
<sequence length="290" mass="32226">MASDNNIDTGGVPVQAPSAHRGGGRRGAAAVVNKAAPVEATSSGRKRKRGTRPPIPTCSSDEILDLTIDPADIADASVANWCDNNLRILCEICAQEVGLGNRSSTHLNKTGYKNLINKFKERTGLLYTRRQFKNKWDKLKAEHTIWKKLIKQSGIGWKEGTRNIDMPDDWWLKMDKEIKGVMWFKEQGLQNEENISKMFDGLLNTGDDHWNPSSGVAPSHSLGERSTNYADEGEADNDEDDSDPDEVTEVLPTSGKGKKVVDIDSKKGKKPKTSGGHWFQEQMEQMVIEF</sequence>
<feature type="region of interest" description="Disordered" evidence="1">
    <location>
        <begin position="1"/>
        <end position="56"/>
    </location>
</feature>
<gene>
    <name evidence="3" type="primary">gb25473</name>
    <name evidence="3" type="ORF">PR202_gb25473</name>
</gene>
<evidence type="ECO:0000313" key="3">
    <source>
        <dbReference type="EMBL" id="GJN36597.1"/>
    </source>
</evidence>
<dbReference type="Pfam" id="PF12776">
    <property type="entry name" value="Myb_DNA-bind_3"/>
    <property type="match status" value="1"/>
</dbReference>
<keyword evidence="4" id="KW-1185">Reference proteome</keyword>
<dbReference type="InterPro" id="IPR024752">
    <property type="entry name" value="Myb/SANT-like_dom"/>
</dbReference>
<evidence type="ECO:0000256" key="1">
    <source>
        <dbReference type="SAM" id="MobiDB-lite"/>
    </source>
</evidence>
<reference evidence="3" key="2">
    <citation type="submission" date="2021-12" db="EMBL/GenBank/DDBJ databases">
        <title>Resequencing data analysis of finger millet.</title>
        <authorList>
            <person name="Hatakeyama M."/>
            <person name="Aluri S."/>
            <person name="Balachadran M.T."/>
            <person name="Sivarajan S.R."/>
            <person name="Poveda L."/>
            <person name="Shimizu-Inatsugi R."/>
            <person name="Schlapbach R."/>
            <person name="Sreeman S.M."/>
            <person name="Shimizu K.K."/>
        </authorList>
    </citation>
    <scope>NUCLEOTIDE SEQUENCE</scope>
</reference>
<accession>A0AAV5FPM6</accession>
<dbReference type="PANTHER" id="PTHR47851">
    <property type="entry name" value="OS06G0588700 PROTEIN-RELATED"/>
    <property type="match status" value="1"/>
</dbReference>
<name>A0AAV5FPM6_ELECO</name>
<feature type="compositionally biased region" description="Acidic residues" evidence="1">
    <location>
        <begin position="231"/>
        <end position="248"/>
    </location>
</feature>
<dbReference type="PANTHER" id="PTHR47851:SF1">
    <property type="entry name" value="OS06G0588700 PROTEIN"/>
    <property type="match status" value="1"/>
</dbReference>
<dbReference type="EMBL" id="BQKI01000090">
    <property type="protein sequence ID" value="GJN36597.1"/>
    <property type="molecule type" value="Genomic_DNA"/>
</dbReference>
<feature type="region of interest" description="Disordered" evidence="1">
    <location>
        <begin position="209"/>
        <end position="279"/>
    </location>
</feature>
<comment type="caution">
    <text evidence="3">The sequence shown here is derived from an EMBL/GenBank/DDBJ whole genome shotgun (WGS) entry which is preliminary data.</text>
</comment>
<proteinExistence type="predicted"/>
<evidence type="ECO:0000259" key="2">
    <source>
        <dbReference type="Pfam" id="PF12776"/>
    </source>
</evidence>
<feature type="domain" description="Myb/SANT-like" evidence="2">
    <location>
        <begin position="81"/>
        <end position="172"/>
    </location>
</feature>
<dbReference type="Proteomes" id="UP001054889">
    <property type="component" value="Unassembled WGS sequence"/>
</dbReference>
<reference evidence="3" key="1">
    <citation type="journal article" date="2018" name="DNA Res.">
        <title>Multiple hybrid de novo genome assembly of finger millet, an orphan allotetraploid crop.</title>
        <authorList>
            <person name="Hatakeyama M."/>
            <person name="Aluri S."/>
            <person name="Balachadran M.T."/>
            <person name="Sivarajan S.R."/>
            <person name="Patrignani A."/>
            <person name="Gruter S."/>
            <person name="Poveda L."/>
            <person name="Shimizu-Inatsugi R."/>
            <person name="Baeten J."/>
            <person name="Francoijs K.J."/>
            <person name="Nataraja K.N."/>
            <person name="Reddy Y.A.N."/>
            <person name="Phadnis S."/>
            <person name="Ravikumar R.L."/>
            <person name="Schlapbach R."/>
            <person name="Sreeman S.M."/>
            <person name="Shimizu K.K."/>
        </authorList>
    </citation>
    <scope>NUCLEOTIDE SEQUENCE</scope>
</reference>
<dbReference type="AlphaFoldDB" id="A0AAV5FPM6"/>
<protein>
    <recommendedName>
        <fullName evidence="2">Myb/SANT-like domain-containing protein</fullName>
    </recommendedName>
</protein>
<evidence type="ECO:0000313" key="4">
    <source>
        <dbReference type="Proteomes" id="UP001054889"/>
    </source>
</evidence>